<dbReference type="InterPro" id="IPR025669">
    <property type="entry name" value="AAA_dom"/>
</dbReference>
<gene>
    <name evidence="3" type="ORF">A6P07_03005</name>
</gene>
<evidence type="ECO:0000313" key="4">
    <source>
        <dbReference type="Proteomes" id="UP000094893"/>
    </source>
</evidence>
<name>A0A1C2I6M6_ACITH</name>
<dbReference type="AlphaFoldDB" id="A0A1C2I6M6"/>
<comment type="caution">
    <text evidence="3">The sequence shown here is derived from an EMBL/GenBank/DDBJ whole genome shotgun (WGS) entry which is preliminary data.</text>
</comment>
<dbReference type="Pfam" id="PF13614">
    <property type="entry name" value="AAA_31"/>
    <property type="match status" value="1"/>
</dbReference>
<dbReference type="EMBL" id="LWSA01000028">
    <property type="protein sequence ID" value="OCX76280.1"/>
    <property type="molecule type" value="Genomic_DNA"/>
</dbReference>
<protein>
    <recommendedName>
        <fullName evidence="2">AAA domain-containing protein</fullName>
    </recommendedName>
</protein>
<evidence type="ECO:0000313" key="3">
    <source>
        <dbReference type="EMBL" id="OCX76280.1"/>
    </source>
</evidence>
<dbReference type="InterPro" id="IPR050678">
    <property type="entry name" value="DNA_Partitioning_ATPase"/>
</dbReference>
<feature type="region of interest" description="Disordered" evidence="1">
    <location>
        <begin position="248"/>
        <end position="271"/>
    </location>
</feature>
<dbReference type="Proteomes" id="UP000094893">
    <property type="component" value="Unassembled WGS sequence"/>
</dbReference>
<evidence type="ECO:0000256" key="1">
    <source>
        <dbReference type="SAM" id="MobiDB-lite"/>
    </source>
</evidence>
<sequence length="271" mass="29681">MTNFIAVANQKGGVGKTTIALHLAALAHETDQRTLLVDLDQQGSATFLASGKPNQHRTTEGTVLDLWDEAINTAPIRESVFGFDYLQASYQLDMVDDDVAAALKALLTLDKCGYDTIIIDCPPAPGVRQIVPLLIADRHVVPITADSLGTQGLVSTWQQHTRQIRPQNTDIDFRIVINLHKLMSGTQKAVIEQLQEKMGDYLVQPALTDREAVKHALRAGKPIWAYSKEPFAEDWRIVCESLLLSASEDESAEVDEPENAQELLDAQGAGA</sequence>
<feature type="domain" description="AAA" evidence="2">
    <location>
        <begin position="3"/>
        <end position="168"/>
    </location>
</feature>
<feature type="compositionally biased region" description="Acidic residues" evidence="1">
    <location>
        <begin position="248"/>
        <end position="259"/>
    </location>
</feature>
<organism evidence="3 4">
    <name type="scientific">Acidithiobacillus thiooxidans</name>
    <name type="common">Thiobacillus thiooxidans</name>
    <dbReference type="NCBI Taxonomy" id="930"/>
    <lineage>
        <taxon>Bacteria</taxon>
        <taxon>Pseudomonadati</taxon>
        <taxon>Pseudomonadota</taxon>
        <taxon>Acidithiobacillia</taxon>
        <taxon>Acidithiobacillales</taxon>
        <taxon>Acidithiobacillaceae</taxon>
        <taxon>Acidithiobacillus</taxon>
    </lineage>
</organism>
<dbReference type="PANTHER" id="PTHR13696:SF99">
    <property type="entry name" value="COBYRINIC ACID AC-DIAMIDE SYNTHASE"/>
    <property type="match status" value="1"/>
</dbReference>
<dbReference type="CDD" id="cd02042">
    <property type="entry name" value="ParAB_family"/>
    <property type="match status" value="1"/>
</dbReference>
<dbReference type="SUPFAM" id="SSF52540">
    <property type="entry name" value="P-loop containing nucleoside triphosphate hydrolases"/>
    <property type="match status" value="1"/>
</dbReference>
<reference evidence="3 4" key="1">
    <citation type="journal article" date="2016" name="Int. J. Mol. Sci.">
        <title>Comparative genomics of the extreme acidophile Acidithiobacillus thiooxidans reveals intraspecific divergence and niche adaptation.</title>
        <authorList>
            <person name="Zhang X."/>
            <person name="Feng X."/>
            <person name="Tao J."/>
            <person name="Ma L."/>
            <person name="Xiao Y."/>
            <person name="Liang Y."/>
            <person name="Liu X."/>
            <person name="Yin H."/>
        </authorList>
    </citation>
    <scope>NUCLEOTIDE SEQUENCE [LARGE SCALE GENOMIC DNA]</scope>
    <source>
        <strain evidence="3 4">A02</strain>
    </source>
</reference>
<dbReference type="Gene3D" id="3.40.50.300">
    <property type="entry name" value="P-loop containing nucleotide triphosphate hydrolases"/>
    <property type="match status" value="1"/>
</dbReference>
<dbReference type="InterPro" id="IPR027417">
    <property type="entry name" value="P-loop_NTPase"/>
</dbReference>
<proteinExistence type="predicted"/>
<dbReference type="RefSeq" id="WP_024893235.1">
    <property type="nucleotide sequence ID" value="NZ_LWRZ01000253.1"/>
</dbReference>
<evidence type="ECO:0000259" key="2">
    <source>
        <dbReference type="Pfam" id="PF13614"/>
    </source>
</evidence>
<accession>A0A1C2I6M6</accession>
<dbReference type="PANTHER" id="PTHR13696">
    <property type="entry name" value="P-LOOP CONTAINING NUCLEOSIDE TRIPHOSPHATE HYDROLASE"/>
    <property type="match status" value="1"/>
</dbReference>